<evidence type="ECO:0000313" key="2">
    <source>
        <dbReference type="Proteomes" id="UP000523614"/>
    </source>
</evidence>
<accession>A0A847HCP0</accession>
<dbReference type="AlphaFoldDB" id="A0A847HCP0"/>
<dbReference type="EMBL" id="JAAYYP010000380">
    <property type="protein sequence ID" value="NLF91759.1"/>
    <property type="molecule type" value="Genomic_DNA"/>
</dbReference>
<dbReference type="Proteomes" id="UP000523614">
    <property type="component" value="Unassembled WGS sequence"/>
</dbReference>
<keyword evidence="1" id="KW-0547">Nucleotide-binding</keyword>
<protein>
    <submittedName>
        <fullName evidence="1">ABC transporter ATP-binding protein</fullName>
    </submittedName>
</protein>
<gene>
    <name evidence="1" type="ORF">GX570_10500</name>
</gene>
<dbReference type="GO" id="GO:0005524">
    <property type="term" value="F:ATP binding"/>
    <property type="evidence" value="ECO:0007669"/>
    <property type="project" value="UniProtKB-KW"/>
</dbReference>
<evidence type="ECO:0000313" key="1">
    <source>
        <dbReference type="EMBL" id="NLF91759.1"/>
    </source>
</evidence>
<feature type="non-terminal residue" evidence="1">
    <location>
        <position position="1"/>
    </location>
</feature>
<proteinExistence type="predicted"/>
<name>A0A847HCP0_9CORY</name>
<comment type="caution">
    <text evidence="1">The sequence shown here is derived from an EMBL/GenBank/DDBJ whole genome shotgun (WGS) entry which is preliminary data.</text>
</comment>
<sequence>FQVEDHNLDDVLRVLPDMGVQNLTITPPSLEDLFLRHYGTGEGARR</sequence>
<organism evidence="1 2">
    <name type="scientific">Corynebacterium marinum</name>
    <dbReference type="NCBI Taxonomy" id="349751"/>
    <lineage>
        <taxon>Bacteria</taxon>
        <taxon>Bacillati</taxon>
        <taxon>Actinomycetota</taxon>
        <taxon>Actinomycetes</taxon>
        <taxon>Mycobacteriales</taxon>
        <taxon>Corynebacteriaceae</taxon>
        <taxon>Corynebacterium</taxon>
    </lineage>
</organism>
<reference evidence="1 2" key="1">
    <citation type="journal article" date="2020" name="Biotechnol. Biofuels">
        <title>New insights from the biogas microbiome by comprehensive genome-resolved metagenomics of nearly 1600 species originating from multiple anaerobic digesters.</title>
        <authorList>
            <person name="Campanaro S."/>
            <person name="Treu L."/>
            <person name="Rodriguez-R L.M."/>
            <person name="Kovalovszki A."/>
            <person name="Ziels R.M."/>
            <person name="Maus I."/>
            <person name="Zhu X."/>
            <person name="Kougias P.G."/>
            <person name="Basile A."/>
            <person name="Luo G."/>
            <person name="Schluter A."/>
            <person name="Konstantinidis K.T."/>
            <person name="Angelidaki I."/>
        </authorList>
    </citation>
    <scope>NUCLEOTIDE SEQUENCE [LARGE SCALE GENOMIC DNA]</scope>
    <source>
        <strain evidence="1">AS06rmzACSIP_235</strain>
    </source>
</reference>
<keyword evidence="1" id="KW-0067">ATP-binding</keyword>